<organism evidence="2">
    <name type="scientific">Spirodela intermedia</name>
    <name type="common">Intermediate duckweed</name>
    <dbReference type="NCBI Taxonomy" id="51605"/>
    <lineage>
        <taxon>Eukaryota</taxon>
        <taxon>Viridiplantae</taxon>
        <taxon>Streptophyta</taxon>
        <taxon>Embryophyta</taxon>
        <taxon>Tracheophyta</taxon>
        <taxon>Spermatophyta</taxon>
        <taxon>Magnoliopsida</taxon>
        <taxon>Liliopsida</taxon>
        <taxon>Araceae</taxon>
        <taxon>Lemnoideae</taxon>
        <taxon>Spirodela</taxon>
    </lineage>
</organism>
<keyword evidence="3" id="KW-1185">Reference proteome</keyword>
<feature type="chain" id="PRO_5029710009" evidence="1">
    <location>
        <begin position="22"/>
        <end position="95"/>
    </location>
</feature>
<name>A0A7I8IX28_SPIIN</name>
<dbReference type="Proteomes" id="UP001189122">
    <property type="component" value="Unassembled WGS sequence"/>
</dbReference>
<dbReference type="EMBL" id="CACRZD030000006">
    <property type="protein sequence ID" value="CAA6661540.1"/>
    <property type="molecule type" value="Genomic_DNA"/>
</dbReference>
<feature type="signal peptide" evidence="1">
    <location>
        <begin position="1"/>
        <end position="21"/>
    </location>
</feature>
<gene>
    <name evidence="2" type="ORF">SI7747_06007935</name>
</gene>
<protein>
    <submittedName>
        <fullName evidence="2">Uncharacterized protein</fullName>
    </submittedName>
</protein>
<evidence type="ECO:0000256" key="1">
    <source>
        <dbReference type="SAM" id="SignalP"/>
    </source>
</evidence>
<keyword evidence="1" id="KW-0732">Signal</keyword>
<dbReference type="EMBL" id="LR743593">
    <property type="protein sequence ID" value="CAA2621860.1"/>
    <property type="molecule type" value="Genomic_DNA"/>
</dbReference>
<evidence type="ECO:0000313" key="3">
    <source>
        <dbReference type="Proteomes" id="UP001189122"/>
    </source>
</evidence>
<proteinExistence type="predicted"/>
<sequence length="95" mass="10760">MVSSLTSTCSFIIIILYNTVGMLTTTSEVGDHKMWGTPSNPNYYIDRASKHIFFVEHSLNMQHLQSLCSFIPFNSSYAPHTRNKLFTSIIPNIDS</sequence>
<evidence type="ECO:0000313" key="2">
    <source>
        <dbReference type="EMBL" id="CAA2621860.1"/>
    </source>
</evidence>
<accession>A0A7I8IX28</accession>
<dbReference type="AlphaFoldDB" id="A0A7I8IX28"/>
<reference evidence="2 3" key="1">
    <citation type="submission" date="2019-12" db="EMBL/GenBank/DDBJ databases">
        <authorList>
            <person name="Scholz U."/>
            <person name="Mascher M."/>
            <person name="Fiebig A."/>
        </authorList>
    </citation>
    <scope>NUCLEOTIDE SEQUENCE</scope>
</reference>